<evidence type="ECO:0000313" key="3">
    <source>
        <dbReference type="Proteomes" id="UP000644147"/>
    </source>
</evidence>
<proteinExistence type="predicted"/>
<name>A0ABS1C140_9BACT</name>
<reference evidence="2 3" key="1">
    <citation type="submission" date="2020-12" db="EMBL/GenBank/DDBJ databases">
        <title>Bacterial novel species Adhaeribacter sp. BT258 isolated from soil.</title>
        <authorList>
            <person name="Jung H.-Y."/>
        </authorList>
    </citation>
    <scope>NUCLEOTIDE SEQUENCE [LARGE SCALE GENOMIC DNA]</scope>
    <source>
        <strain evidence="2 3">BT258</strain>
    </source>
</reference>
<dbReference type="PROSITE" id="PS51257">
    <property type="entry name" value="PROKAR_LIPOPROTEIN"/>
    <property type="match status" value="1"/>
</dbReference>
<accession>A0ABS1C140</accession>
<keyword evidence="3" id="KW-1185">Reference proteome</keyword>
<dbReference type="Proteomes" id="UP000644147">
    <property type="component" value="Unassembled WGS sequence"/>
</dbReference>
<organism evidence="2 3">
    <name type="scientific">Adhaeribacter terrigena</name>
    <dbReference type="NCBI Taxonomy" id="2793070"/>
    <lineage>
        <taxon>Bacteria</taxon>
        <taxon>Pseudomonadati</taxon>
        <taxon>Bacteroidota</taxon>
        <taxon>Cytophagia</taxon>
        <taxon>Cytophagales</taxon>
        <taxon>Hymenobacteraceae</taxon>
        <taxon>Adhaeribacter</taxon>
    </lineage>
</organism>
<protein>
    <submittedName>
        <fullName evidence="2">Lipocalin family protein</fullName>
    </submittedName>
</protein>
<dbReference type="Pfam" id="PF13648">
    <property type="entry name" value="Lipocalin_4"/>
    <property type="match status" value="1"/>
</dbReference>
<sequence>MKNLPYKLLILLSTFISSCQDEDSQPQKPRLTGKWKAAYFKEALYSLPDMTPFPGNTSEPYLYQNDATIEFRSDNVLAFTYKDTSGSSGPVYWTSSCNYTLSGNKIILSNFNPNEGYFRTNFLYIDSLTTNRLVFRDSTVLKDFGQLKVRIITATK</sequence>
<dbReference type="RefSeq" id="WP_200505791.1">
    <property type="nucleotide sequence ID" value="NZ_JAEHFX010000003.1"/>
</dbReference>
<evidence type="ECO:0000259" key="1">
    <source>
        <dbReference type="Pfam" id="PF13648"/>
    </source>
</evidence>
<feature type="domain" description="Lipocalin-like" evidence="1">
    <location>
        <begin position="31"/>
        <end position="135"/>
    </location>
</feature>
<dbReference type="EMBL" id="JAEHFX010000003">
    <property type="protein sequence ID" value="MBK0403050.1"/>
    <property type="molecule type" value="Genomic_DNA"/>
</dbReference>
<gene>
    <name evidence="2" type="ORF">I5M27_08625</name>
</gene>
<dbReference type="InterPro" id="IPR024311">
    <property type="entry name" value="Lipocalin-like"/>
</dbReference>
<comment type="caution">
    <text evidence="2">The sequence shown here is derived from an EMBL/GenBank/DDBJ whole genome shotgun (WGS) entry which is preliminary data.</text>
</comment>
<evidence type="ECO:0000313" key="2">
    <source>
        <dbReference type="EMBL" id="MBK0403050.1"/>
    </source>
</evidence>